<reference evidence="2" key="1">
    <citation type="submission" date="2025-08" db="UniProtKB">
        <authorList>
            <consortium name="RefSeq"/>
        </authorList>
    </citation>
    <scope>IDENTIFICATION</scope>
</reference>
<feature type="signal peptide" evidence="1">
    <location>
        <begin position="1"/>
        <end position="19"/>
    </location>
</feature>
<dbReference type="RefSeq" id="XP_016992296.1">
    <property type="nucleotide sequence ID" value="XM_017136807.1"/>
</dbReference>
<gene>
    <name evidence="2" type="primary">LOC108054057</name>
</gene>
<dbReference type="OrthoDB" id="7860761at2759"/>
<protein>
    <submittedName>
        <fullName evidence="2">Uncharacterized protein LOC108054057</fullName>
    </submittedName>
</protein>
<dbReference type="RefSeq" id="XP_016992296.2">
    <property type="nucleotide sequence ID" value="XM_017136807.2"/>
</dbReference>
<organism evidence="2">
    <name type="scientific">Drosophila rhopaloa</name>
    <name type="common">Fruit fly</name>
    <dbReference type="NCBI Taxonomy" id="1041015"/>
    <lineage>
        <taxon>Eukaryota</taxon>
        <taxon>Metazoa</taxon>
        <taxon>Ecdysozoa</taxon>
        <taxon>Arthropoda</taxon>
        <taxon>Hexapoda</taxon>
        <taxon>Insecta</taxon>
        <taxon>Pterygota</taxon>
        <taxon>Neoptera</taxon>
        <taxon>Endopterygota</taxon>
        <taxon>Diptera</taxon>
        <taxon>Brachycera</taxon>
        <taxon>Muscomorpha</taxon>
        <taxon>Ephydroidea</taxon>
        <taxon>Drosophilidae</taxon>
        <taxon>Drosophila</taxon>
        <taxon>Sophophora</taxon>
    </lineage>
</organism>
<name>A0A6P4G3Y1_DRORH</name>
<feature type="chain" id="PRO_5027699465" evidence="1">
    <location>
        <begin position="20"/>
        <end position="175"/>
    </location>
</feature>
<keyword evidence="1" id="KW-0732">Signal</keyword>
<dbReference type="AlphaFoldDB" id="A0A6P4G3Y1"/>
<evidence type="ECO:0000313" key="2">
    <source>
        <dbReference type="RefSeq" id="XP_016992296.1"/>
    </source>
</evidence>
<evidence type="ECO:0000256" key="1">
    <source>
        <dbReference type="SAM" id="SignalP"/>
    </source>
</evidence>
<proteinExistence type="predicted"/>
<sequence length="175" mass="20229">MTWNLRLLLLAYLLPSSQGSFDSCDFLLENDLPFTLACESHYSSELKLNYRDIWVKADAPYWLWWRQEPSLQLLVSFYESPISPCTNVSLSLNCLHCSDSEEPGIHIRPEGIHCFDFSFSYVRELMTHCGLTPKAQITSVAIHYARLIPDREIPSRADRARPWIPGLLPLRGSRW</sequence>
<dbReference type="GeneID" id="108054057"/>
<accession>A0A6P4G3Y1</accession>